<sequence>MSENSLVPDHLNDFNTVVNMLASVTIEFDEEVRALLILCSLPESWNSLVMAVSNLVPANSKLKFEDVLGVILREEIQRKISGEYSTSGNALTVETRGRQKNRGNRGKLKDRARSKSKSKIVCWNCGKSGHVKKDCWEIRDKKKQQEENKEENVASGNVCQDALILSFHNITESWVLDSRASFHATLHRHYFVDYVQGDFGHVFLGDDEPCSIVGK</sequence>
<dbReference type="GO" id="GO:0003676">
    <property type="term" value="F:nucleic acid binding"/>
    <property type="evidence" value="ECO:0007669"/>
    <property type="project" value="InterPro"/>
</dbReference>
<dbReference type="PROSITE" id="PS50158">
    <property type="entry name" value="ZF_CCHC"/>
    <property type="match status" value="1"/>
</dbReference>
<dbReference type="Pfam" id="PF22936">
    <property type="entry name" value="Pol_BBD"/>
    <property type="match status" value="1"/>
</dbReference>
<dbReference type="SMART" id="SM00343">
    <property type="entry name" value="ZnF_C2HC"/>
    <property type="match status" value="1"/>
</dbReference>
<dbReference type="InterPro" id="IPR001878">
    <property type="entry name" value="Znf_CCHC"/>
</dbReference>
<dbReference type="SUPFAM" id="SSF57756">
    <property type="entry name" value="Retrovirus zinc finger-like domains"/>
    <property type="match status" value="1"/>
</dbReference>
<feature type="region of interest" description="Disordered" evidence="2">
    <location>
        <begin position="91"/>
        <end position="113"/>
    </location>
</feature>
<keyword evidence="1" id="KW-0479">Metal-binding</keyword>
<reference evidence="4 5" key="1">
    <citation type="journal article" date="2021" name="Nat. Plants">
        <title>The Taxus genome provides insights into paclitaxel biosynthesis.</title>
        <authorList>
            <person name="Xiong X."/>
            <person name="Gou J."/>
            <person name="Liao Q."/>
            <person name="Li Y."/>
            <person name="Zhou Q."/>
            <person name="Bi G."/>
            <person name="Li C."/>
            <person name="Du R."/>
            <person name="Wang X."/>
            <person name="Sun T."/>
            <person name="Guo L."/>
            <person name="Liang H."/>
            <person name="Lu P."/>
            <person name="Wu Y."/>
            <person name="Zhang Z."/>
            <person name="Ro D.K."/>
            <person name="Shang Y."/>
            <person name="Huang S."/>
            <person name="Yan J."/>
        </authorList>
    </citation>
    <scope>NUCLEOTIDE SEQUENCE [LARGE SCALE GENOMIC DNA]</scope>
    <source>
        <strain evidence="4">Ta-2019</strain>
    </source>
</reference>
<keyword evidence="5" id="KW-1185">Reference proteome</keyword>
<evidence type="ECO:0000313" key="5">
    <source>
        <dbReference type="Proteomes" id="UP000824469"/>
    </source>
</evidence>
<protein>
    <recommendedName>
        <fullName evidence="3">CCHC-type domain-containing protein</fullName>
    </recommendedName>
</protein>
<dbReference type="GO" id="GO:0008270">
    <property type="term" value="F:zinc ion binding"/>
    <property type="evidence" value="ECO:0007669"/>
    <property type="project" value="UniProtKB-KW"/>
</dbReference>
<feature type="domain" description="CCHC-type" evidence="3">
    <location>
        <begin position="122"/>
        <end position="135"/>
    </location>
</feature>
<dbReference type="AlphaFoldDB" id="A0AA38GDL9"/>
<dbReference type="Pfam" id="PF00098">
    <property type="entry name" value="zf-CCHC"/>
    <property type="match status" value="1"/>
</dbReference>
<organism evidence="4 5">
    <name type="scientific">Taxus chinensis</name>
    <name type="common">Chinese yew</name>
    <name type="synonym">Taxus wallichiana var. chinensis</name>
    <dbReference type="NCBI Taxonomy" id="29808"/>
    <lineage>
        <taxon>Eukaryota</taxon>
        <taxon>Viridiplantae</taxon>
        <taxon>Streptophyta</taxon>
        <taxon>Embryophyta</taxon>
        <taxon>Tracheophyta</taxon>
        <taxon>Spermatophyta</taxon>
        <taxon>Pinopsida</taxon>
        <taxon>Pinidae</taxon>
        <taxon>Conifers II</taxon>
        <taxon>Cupressales</taxon>
        <taxon>Taxaceae</taxon>
        <taxon>Taxus</taxon>
    </lineage>
</organism>
<dbReference type="InterPro" id="IPR036875">
    <property type="entry name" value="Znf_CCHC_sf"/>
</dbReference>
<comment type="caution">
    <text evidence="4">The sequence shown here is derived from an EMBL/GenBank/DDBJ whole genome shotgun (WGS) entry which is preliminary data.</text>
</comment>
<keyword evidence="1" id="KW-0863">Zinc-finger</keyword>
<keyword evidence="1" id="KW-0862">Zinc</keyword>
<evidence type="ECO:0000256" key="2">
    <source>
        <dbReference type="SAM" id="MobiDB-lite"/>
    </source>
</evidence>
<accession>A0AA38GDL9</accession>
<gene>
    <name evidence="4" type="ORF">KI387_015918</name>
</gene>
<dbReference type="Pfam" id="PF14223">
    <property type="entry name" value="Retrotran_gag_2"/>
    <property type="match status" value="1"/>
</dbReference>
<dbReference type="OMA" id="FHNITES"/>
<name>A0AA38GDL9_TAXCH</name>
<dbReference type="Gene3D" id="4.10.60.10">
    <property type="entry name" value="Zinc finger, CCHC-type"/>
    <property type="match status" value="1"/>
</dbReference>
<evidence type="ECO:0000259" key="3">
    <source>
        <dbReference type="PROSITE" id="PS50158"/>
    </source>
</evidence>
<proteinExistence type="predicted"/>
<dbReference type="Proteomes" id="UP000824469">
    <property type="component" value="Unassembled WGS sequence"/>
</dbReference>
<evidence type="ECO:0000256" key="1">
    <source>
        <dbReference type="PROSITE-ProRule" id="PRU00047"/>
    </source>
</evidence>
<dbReference type="InterPro" id="IPR054722">
    <property type="entry name" value="PolX-like_BBD"/>
</dbReference>
<feature type="non-terminal residue" evidence="4">
    <location>
        <position position="215"/>
    </location>
</feature>
<dbReference type="EMBL" id="JAHRHJ020000003">
    <property type="protein sequence ID" value="KAH9321279.1"/>
    <property type="molecule type" value="Genomic_DNA"/>
</dbReference>
<evidence type="ECO:0000313" key="4">
    <source>
        <dbReference type="EMBL" id="KAH9321279.1"/>
    </source>
</evidence>